<dbReference type="Gene3D" id="3.40.720.10">
    <property type="entry name" value="Alkaline Phosphatase, subunit A"/>
    <property type="match status" value="1"/>
</dbReference>
<dbReference type="Pfam" id="PF01663">
    <property type="entry name" value="Phosphodiest"/>
    <property type="match status" value="1"/>
</dbReference>
<dbReference type="InterPro" id="IPR044929">
    <property type="entry name" value="DNA/RNA_non-sp_Endonuclease_sf"/>
</dbReference>
<dbReference type="GO" id="GO:0003676">
    <property type="term" value="F:nucleic acid binding"/>
    <property type="evidence" value="ECO:0007669"/>
    <property type="project" value="InterPro"/>
</dbReference>
<feature type="domain" description="ENPP1-3/EXOG-like endonuclease/phosphodiesterase" evidence="4">
    <location>
        <begin position="539"/>
        <end position="741"/>
    </location>
</feature>
<evidence type="ECO:0000256" key="2">
    <source>
        <dbReference type="ARBA" id="ARBA00023180"/>
    </source>
</evidence>
<dbReference type="PANTHER" id="PTHR10151">
    <property type="entry name" value="ECTONUCLEOTIDE PYROPHOSPHATASE/PHOSPHODIESTERASE"/>
    <property type="match status" value="1"/>
</dbReference>
<dbReference type="CDD" id="cd16018">
    <property type="entry name" value="Enpp"/>
    <property type="match status" value="1"/>
</dbReference>
<keyword evidence="1" id="KW-0378">Hydrolase</keyword>
<keyword evidence="3" id="KW-0812">Transmembrane</keyword>
<dbReference type="InterPro" id="IPR017850">
    <property type="entry name" value="Alkaline_phosphatase_core_sf"/>
</dbReference>
<feature type="transmembrane region" description="Helical" evidence="3">
    <location>
        <begin position="36"/>
        <end position="60"/>
    </location>
</feature>
<evidence type="ECO:0000313" key="6">
    <source>
        <dbReference type="Proteomes" id="UP000024404"/>
    </source>
</evidence>
<dbReference type="GO" id="GO:0031674">
    <property type="term" value="C:I band"/>
    <property type="evidence" value="ECO:0007669"/>
    <property type="project" value="TreeGrafter"/>
</dbReference>
<dbReference type="GO" id="GO:0055120">
    <property type="term" value="C:striated muscle dense body"/>
    <property type="evidence" value="ECO:0007669"/>
    <property type="project" value="TreeGrafter"/>
</dbReference>
<reference evidence="5" key="2">
    <citation type="submission" date="2022-06" db="UniProtKB">
        <authorList>
            <consortium name="EnsemblMetazoa"/>
        </authorList>
    </citation>
    <scope>IDENTIFICATION</scope>
</reference>
<sequence>MAAAESKVTNVDVYEFKEDISVNTEEKGVKLPKSTIFAWGIVIPLLIIANIIFGGLYIIARAKFQKDKKIVEPPDYSDLSVCKRKFDVPPLLIISSDGFRDSYLDKNITPTIQRLINFGTHSKYMIPTFPSKTFPNHYSIATGLYPAWHGIIDNHFYDPQFQAFFKKNTNQSGWYLGEPIWETAQKAGLKSGVFFWPGSEGMGKLPNFWMRYNSSVPFTYRVDTLIKWLKLPDDERPLLIQAYFEEPDFAGHMSGPDSEAVRTAMILMDGMINYLIRRLTEEGIMGCINFIFLSDHGMQQMDITKSVITTNYLGPEFNDMFFSGVVARIEINQTAHSSQNEDSIINDMISKMECQHGNNYVAYRKDLVPLRFHYAGSPRIGDIVIKGRPGVCIFLTDEEKESYKLFGDHGFDNRIVSMRAIFIAVGPDIAQNREINEFQNIELYNLFAHLLRIDAAPNNGTNGTLFTALRNPPNFPVTSIDHPPNQCTDQINIKTCNSSHDCPLMDDIYQNCPKTLHSSVSAAYDFPGQLCSLQLCNAIIYFDKKLQKTIMVEGILKNTMWMHETNENCMTYIENVNQTNSCETSKNKNYTLISLFGNLDVISDRYSTLDLTRIPVPKDFADGIWQFVLNETAEYLAKYGNLRFFSGAIYDQDGDGVRDSDDFIRKSNPSHLFFVLMWCENDVLISHTLCKDVVFIPYILPVKGRNLNCLKSSEYLYDNTVRMRDIELLTGMEFFTNRSVWSDVKAIQLRTLLPERRGHHDNDNII</sequence>
<name>A0A8R1XUQ4_ONCVO</name>
<organism evidence="5 6">
    <name type="scientific">Onchocerca volvulus</name>
    <dbReference type="NCBI Taxonomy" id="6282"/>
    <lineage>
        <taxon>Eukaryota</taxon>
        <taxon>Metazoa</taxon>
        <taxon>Ecdysozoa</taxon>
        <taxon>Nematoda</taxon>
        <taxon>Chromadorea</taxon>
        <taxon>Rhabditida</taxon>
        <taxon>Spirurina</taxon>
        <taxon>Spiruromorpha</taxon>
        <taxon>Filarioidea</taxon>
        <taxon>Onchocercidae</taxon>
        <taxon>Onchocerca</taxon>
    </lineage>
</organism>
<dbReference type="InterPro" id="IPR020821">
    <property type="entry name" value="ENPP1-3/EXOG-like_nuc-like"/>
</dbReference>
<dbReference type="AlphaFoldDB" id="A0A8R1XUQ4"/>
<dbReference type="Proteomes" id="UP000024404">
    <property type="component" value="Unassembled WGS sequence"/>
</dbReference>
<dbReference type="GO" id="GO:0016529">
    <property type="term" value="C:sarcoplasmic reticulum"/>
    <property type="evidence" value="ECO:0007669"/>
    <property type="project" value="TreeGrafter"/>
</dbReference>
<dbReference type="Gene3D" id="3.30.1360.180">
    <property type="match status" value="1"/>
</dbReference>
<dbReference type="OMA" id="LMDGMIN"/>
<dbReference type="SUPFAM" id="SSF53649">
    <property type="entry name" value="Alkaline phosphatase-like"/>
    <property type="match status" value="1"/>
</dbReference>
<keyword evidence="6" id="KW-1185">Reference proteome</keyword>
<protein>
    <submittedName>
        <fullName evidence="5">NUC domain-containing protein</fullName>
    </submittedName>
</protein>
<keyword evidence="3" id="KW-0472">Membrane</keyword>
<reference evidence="6" key="1">
    <citation type="submission" date="2013-10" db="EMBL/GenBank/DDBJ databases">
        <title>Genome sequencing of Onchocerca volvulus.</title>
        <authorList>
            <person name="Cotton J."/>
            <person name="Tsai J."/>
            <person name="Stanley E."/>
            <person name="Tracey A."/>
            <person name="Holroyd N."/>
            <person name="Lustigman S."/>
            <person name="Berriman M."/>
        </authorList>
    </citation>
    <scope>NUCLEOTIDE SEQUENCE</scope>
</reference>
<evidence type="ECO:0000259" key="4">
    <source>
        <dbReference type="SMART" id="SM00477"/>
    </source>
</evidence>
<evidence type="ECO:0000256" key="1">
    <source>
        <dbReference type="ARBA" id="ARBA00022801"/>
    </source>
</evidence>
<accession>A0A8R1XUQ4</accession>
<proteinExistence type="predicted"/>
<keyword evidence="3" id="KW-1133">Transmembrane helix</keyword>
<dbReference type="GO" id="GO:0016787">
    <property type="term" value="F:hydrolase activity"/>
    <property type="evidence" value="ECO:0007669"/>
    <property type="project" value="UniProtKB-KW"/>
</dbReference>
<evidence type="ECO:0000313" key="5">
    <source>
        <dbReference type="EnsemblMetazoa" id="OVOC3116.1"/>
    </source>
</evidence>
<evidence type="ECO:0000256" key="3">
    <source>
        <dbReference type="SAM" id="Phobius"/>
    </source>
</evidence>
<dbReference type="GO" id="GO:0046872">
    <property type="term" value="F:metal ion binding"/>
    <property type="evidence" value="ECO:0007669"/>
    <property type="project" value="InterPro"/>
</dbReference>
<dbReference type="SMART" id="SM00477">
    <property type="entry name" value="NUC"/>
    <property type="match status" value="1"/>
</dbReference>
<dbReference type="Gene3D" id="3.40.570.10">
    <property type="entry name" value="Extracellular Endonuclease, subunit A"/>
    <property type="match status" value="1"/>
</dbReference>
<dbReference type="EMBL" id="CMVM020000077">
    <property type="status" value="NOT_ANNOTATED_CDS"/>
    <property type="molecule type" value="Genomic_DNA"/>
</dbReference>
<dbReference type="InterPro" id="IPR002591">
    <property type="entry name" value="Phosphodiest/P_Trfase"/>
</dbReference>
<dbReference type="EnsemblMetazoa" id="OVOC3116.1">
    <property type="protein sequence ID" value="OVOC3116.1"/>
    <property type="gene ID" value="WBGene00239925"/>
</dbReference>
<keyword evidence="2" id="KW-0325">Glycoprotein</keyword>
<dbReference type="PANTHER" id="PTHR10151:SF114">
    <property type="entry name" value="ECTONUCLEOTIDE PYROPHOSPHATASE_PHOSPHODIESTERASE C27A7.3"/>
    <property type="match status" value="1"/>
</dbReference>